<name>A0A183U2I3_TOXCA</name>
<accession>A0A183U2I3</accession>
<dbReference type="AlphaFoldDB" id="A0A183U2I3"/>
<gene>
    <name evidence="2" type="ORF">TCNE_LOCUS2702</name>
</gene>
<sequence length="195" mass="21847">MLCCCCWPPRLCAISLSMVDTSFVALLFYRTVDRLCAIFDHIDGVDALIFVVLLGLLICEILAAITLLLSDKRGISRYVWPRFTLLICQFTTAFVVCLFLLFYFSGYSESINNAFISGYEASQCHAEICPECSFSPNAQAYIVIVVAILVLIRLAFPFYNYTDGRNTNASTLYPPLTVALPLVAYRGEDKQMVAR</sequence>
<feature type="transmembrane region" description="Helical" evidence="1">
    <location>
        <begin position="138"/>
        <end position="156"/>
    </location>
</feature>
<feature type="transmembrane region" description="Helical" evidence="1">
    <location>
        <begin position="49"/>
        <end position="70"/>
    </location>
</feature>
<feature type="transmembrane region" description="Helical" evidence="1">
    <location>
        <begin position="12"/>
        <end position="29"/>
    </location>
</feature>
<dbReference type="WBParaSite" id="TCNE_0000270301-mRNA-1">
    <property type="protein sequence ID" value="TCNE_0000270301-mRNA-1"/>
    <property type="gene ID" value="TCNE_0000270301"/>
</dbReference>
<reference evidence="4" key="1">
    <citation type="submission" date="2016-06" db="UniProtKB">
        <authorList>
            <consortium name="WormBaseParasite"/>
        </authorList>
    </citation>
    <scope>IDENTIFICATION</scope>
</reference>
<organism evidence="3 4">
    <name type="scientific">Toxocara canis</name>
    <name type="common">Canine roundworm</name>
    <dbReference type="NCBI Taxonomy" id="6265"/>
    <lineage>
        <taxon>Eukaryota</taxon>
        <taxon>Metazoa</taxon>
        <taxon>Ecdysozoa</taxon>
        <taxon>Nematoda</taxon>
        <taxon>Chromadorea</taxon>
        <taxon>Rhabditida</taxon>
        <taxon>Spirurina</taxon>
        <taxon>Ascaridomorpha</taxon>
        <taxon>Ascaridoidea</taxon>
        <taxon>Toxocaridae</taxon>
        <taxon>Toxocara</taxon>
    </lineage>
</organism>
<keyword evidence="3" id="KW-1185">Reference proteome</keyword>
<dbReference type="Proteomes" id="UP000050794">
    <property type="component" value="Unassembled WGS sequence"/>
</dbReference>
<keyword evidence="1" id="KW-0812">Transmembrane</keyword>
<dbReference type="EMBL" id="UYWY01002901">
    <property type="protein sequence ID" value="VDM28419.1"/>
    <property type="molecule type" value="Genomic_DNA"/>
</dbReference>
<keyword evidence="1" id="KW-1133">Transmembrane helix</keyword>
<evidence type="ECO:0000313" key="4">
    <source>
        <dbReference type="WBParaSite" id="TCNE_0000270301-mRNA-1"/>
    </source>
</evidence>
<keyword evidence="1" id="KW-0472">Membrane</keyword>
<evidence type="ECO:0000313" key="3">
    <source>
        <dbReference type="Proteomes" id="UP000050794"/>
    </source>
</evidence>
<protein>
    <submittedName>
        <fullName evidence="4">Lysosomal protein transmembrane 5</fullName>
    </submittedName>
</protein>
<feature type="transmembrane region" description="Helical" evidence="1">
    <location>
        <begin position="82"/>
        <end position="104"/>
    </location>
</feature>
<proteinExistence type="predicted"/>
<reference evidence="2 3" key="2">
    <citation type="submission" date="2018-11" db="EMBL/GenBank/DDBJ databases">
        <authorList>
            <consortium name="Pathogen Informatics"/>
        </authorList>
    </citation>
    <scope>NUCLEOTIDE SEQUENCE [LARGE SCALE GENOMIC DNA]</scope>
</reference>
<evidence type="ECO:0000313" key="2">
    <source>
        <dbReference type="EMBL" id="VDM28419.1"/>
    </source>
</evidence>
<evidence type="ECO:0000256" key="1">
    <source>
        <dbReference type="SAM" id="Phobius"/>
    </source>
</evidence>